<dbReference type="OrthoDB" id="9798208at2"/>
<comment type="caution">
    <text evidence="4">The sequence shown here is derived from an EMBL/GenBank/DDBJ whole genome shotgun (WGS) entry which is preliminary data.</text>
</comment>
<dbReference type="SUPFAM" id="SSF54637">
    <property type="entry name" value="Thioesterase/thiol ester dehydrase-isomerase"/>
    <property type="match status" value="1"/>
</dbReference>
<dbReference type="Gene3D" id="3.10.129.10">
    <property type="entry name" value="Hotdog Thioesterase"/>
    <property type="match status" value="1"/>
</dbReference>
<dbReference type="PANTHER" id="PTHR43240">
    <property type="entry name" value="1,4-DIHYDROXY-2-NAPHTHOYL-COA THIOESTERASE 1"/>
    <property type="match status" value="1"/>
</dbReference>
<organism evidence="4 5">
    <name type="scientific">Dokdonella fugitiva</name>
    <dbReference type="NCBI Taxonomy" id="328517"/>
    <lineage>
        <taxon>Bacteria</taxon>
        <taxon>Pseudomonadati</taxon>
        <taxon>Pseudomonadota</taxon>
        <taxon>Gammaproteobacteria</taxon>
        <taxon>Lysobacterales</taxon>
        <taxon>Rhodanobacteraceae</taxon>
        <taxon>Dokdonella</taxon>
    </lineage>
</organism>
<name>A0A4R2IGX6_9GAMM</name>
<proteinExistence type="inferred from homology"/>
<evidence type="ECO:0000256" key="2">
    <source>
        <dbReference type="ARBA" id="ARBA00022801"/>
    </source>
</evidence>
<keyword evidence="2 4" id="KW-0378">Hydrolase</keyword>
<evidence type="ECO:0000313" key="4">
    <source>
        <dbReference type="EMBL" id="TCO43099.1"/>
    </source>
</evidence>
<dbReference type="Proteomes" id="UP000294862">
    <property type="component" value="Unassembled WGS sequence"/>
</dbReference>
<feature type="domain" description="Thioesterase" evidence="3">
    <location>
        <begin position="51"/>
        <end position="128"/>
    </location>
</feature>
<keyword evidence="5" id="KW-1185">Reference proteome</keyword>
<dbReference type="NCBIfam" id="TIGR00369">
    <property type="entry name" value="unchar_dom_1"/>
    <property type="match status" value="1"/>
</dbReference>
<gene>
    <name evidence="4" type="ORF">EV148_101518</name>
</gene>
<dbReference type="EMBL" id="SLWQ01000001">
    <property type="protein sequence ID" value="TCO43099.1"/>
    <property type="molecule type" value="Genomic_DNA"/>
</dbReference>
<reference evidence="4 5" key="1">
    <citation type="journal article" date="2015" name="Stand. Genomic Sci.">
        <title>Genomic Encyclopedia of Bacterial and Archaeal Type Strains, Phase III: the genomes of soil and plant-associated and newly described type strains.</title>
        <authorList>
            <person name="Whitman W.B."/>
            <person name="Woyke T."/>
            <person name="Klenk H.P."/>
            <person name="Zhou Y."/>
            <person name="Lilburn T.G."/>
            <person name="Beck B.J."/>
            <person name="De Vos P."/>
            <person name="Vandamme P."/>
            <person name="Eisen J.A."/>
            <person name="Garrity G."/>
            <person name="Hugenholtz P."/>
            <person name="Kyrpides N.C."/>
        </authorList>
    </citation>
    <scope>NUCLEOTIDE SEQUENCE [LARGE SCALE GENOMIC DNA]</scope>
    <source>
        <strain evidence="4 5">A3</strain>
    </source>
</reference>
<dbReference type="PANTHER" id="PTHR43240:SF5">
    <property type="entry name" value="1,4-DIHYDROXY-2-NAPHTHOYL-COA THIOESTERASE 1"/>
    <property type="match status" value="1"/>
</dbReference>
<dbReference type="InterPro" id="IPR003736">
    <property type="entry name" value="PAAI_dom"/>
</dbReference>
<accession>A0A4R2IGX6</accession>
<dbReference type="GO" id="GO:0061522">
    <property type="term" value="F:1,4-dihydroxy-2-naphthoyl-CoA thioesterase activity"/>
    <property type="evidence" value="ECO:0007669"/>
    <property type="project" value="TreeGrafter"/>
</dbReference>
<dbReference type="CDD" id="cd03443">
    <property type="entry name" value="PaaI_thioesterase"/>
    <property type="match status" value="1"/>
</dbReference>
<dbReference type="InterPro" id="IPR029069">
    <property type="entry name" value="HotDog_dom_sf"/>
</dbReference>
<dbReference type="AlphaFoldDB" id="A0A4R2IGX6"/>
<dbReference type="RefSeq" id="WP_131992975.1">
    <property type="nucleotide sequence ID" value="NZ_SLWQ01000001.1"/>
</dbReference>
<sequence>MPIWKQTTDLERINAWNRGCLVEHLGMRVTAIGDDWVQGTMPVDARTRQPFGLLHGGASVALAESLGSLAGNLCIEASEMAVGLDINANHVRAATEGDVTGTARAVHIGRTTQVWEIRIVDAHARLVCISRLTLAVVPRPTPKAV</sequence>
<protein>
    <submittedName>
        <fullName evidence="4">1,4-dihydroxy-2-naphthoyl-CoA hydrolase</fullName>
    </submittedName>
</protein>
<dbReference type="GO" id="GO:0005829">
    <property type="term" value="C:cytosol"/>
    <property type="evidence" value="ECO:0007669"/>
    <property type="project" value="TreeGrafter"/>
</dbReference>
<evidence type="ECO:0000313" key="5">
    <source>
        <dbReference type="Proteomes" id="UP000294862"/>
    </source>
</evidence>
<dbReference type="InterPro" id="IPR006683">
    <property type="entry name" value="Thioestr_dom"/>
</dbReference>
<comment type="similarity">
    <text evidence="1">Belongs to the thioesterase PaaI family.</text>
</comment>
<dbReference type="Pfam" id="PF03061">
    <property type="entry name" value="4HBT"/>
    <property type="match status" value="1"/>
</dbReference>
<evidence type="ECO:0000259" key="3">
    <source>
        <dbReference type="Pfam" id="PF03061"/>
    </source>
</evidence>
<evidence type="ECO:0000256" key="1">
    <source>
        <dbReference type="ARBA" id="ARBA00008324"/>
    </source>
</evidence>